<protein>
    <submittedName>
        <fullName evidence="2">Uncharacterized protein</fullName>
    </submittedName>
</protein>
<reference evidence="3" key="1">
    <citation type="journal article" date="2011" name="Proc. Natl. Acad. Sci. U.S.A.">
        <title>Obligate biotrophy features unraveled by the genomic analysis of rust fungi.</title>
        <authorList>
            <person name="Duplessis S."/>
            <person name="Cuomo C.A."/>
            <person name="Lin Y.-C."/>
            <person name="Aerts A."/>
            <person name="Tisserant E."/>
            <person name="Veneault-Fourrey C."/>
            <person name="Joly D.L."/>
            <person name="Hacquard S."/>
            <person name="Amselem J."/>
            <person name="Cantarel B.L."/>
            <person name="Chiu R."/>
            <person name="Coutinho P.M."/>
            <person name="Feau N."/>
            <person name="Field M."/>
            <person name="Frey P."/>
            <person name="Gelhaye E."/>
            <person name="Goldberg J."/>
            <person name="Grabherr M.G."/>
            <person name="Kodira C.D."/>
            <person name="Kohler A."/>
            <person name="Kuees U."/>
            <person name="Lindquist E.A."/>
            <person name="Lucas S.M."/>
            <person name="Mago R."/>
            <person name="Mauceli E."/>
            <person name="Morin E."/>
            <person name="Murat C."/>
            <person name="Pangilinan J.L."/>
            <person name="Park R."/>
            <person name="Pearson M."/>
            <person name="Quesneville H."/>
            <person name="Rouhier N."/>
            <person name="Sakthikumar S."/>
            <person name="Salamov A.A."/>
            <person name="Schmutz J."/>
            <person name="Selles B."/>
            <person name="Shapiro H."/>
            <person name="Tanguay P."/>
            <person name="Tuskan G.A."/>
            <person name="Henrissat B."/>
            <person name="Van de Peer Y."/>
            <person name="Rouze P."/>
            <person name="Ellis J.G."/>
            <person name="Dodds P.N."/>
            <person name="Schein J.E."/>
            <person name="Zhong S."/>
            <person name="Hamelin R.C."/>
            <person name="Grigoriev I.V."/>
            <person name="Szabo L.J."/>
            <person name="Martin F."/>
        </authorList>
    </citation>
    <scope>NUCLEOTIDE SEQUENCE [LARGE SCALE GENOMIC DNA]</scope>
    <source>
        <strain evidence="3">98AG31 / pathotype 3-4-7</strain>
    </source>
</reference>
<sequence>MRDTEYPKVVRALEERVEHLEKKGACSSDPQEHVILQIQQDPQKSTERYIQDGIKEGLETLHVKVNRLRLQLKEANDAIDYNVVLVSLLGESNVDEEGADDDHSSSGSGFGTNDLCT</sequence>
<dbReference type="AlphaFoldDB" id="F4R8V3"/>
<gene>
    <name evidence="2" type="ORF">MELLADRAFT_59809</name>
</gene>
<evidence type="ECO:0000313" key="2">
    <source>
        <dbReference type="EMBL" id="EGG10874.1"/>
    </source>
</evidence>
<feature type="region of interest" description="Disordered" evidence="1">
    <location>
        <begin position="94"/>
        <end position="117"/>
    </location>
</feature>
<proteinExistence type="predicted"/>
<dbReference type="RefSeq" id="XP_007405476.1">
    <property type="nucleotide sequence ID" value="XM_007405414.1"/>
</dbReference>
<dbReference type="Proteomes" id="UP000001072">
    <property type="component" value="Unassembled WGS sequence"/>
</dbReference>
<keyword evidence="3" id="KW-1185">Reference proteome</keyword>
<dbReference type="InParanoid" id="F4R8V3"/>
<organism evidence="3">
    <name type="scientific">Melampsora larici-populina (strain 98AG31 / pathotype 3-4-7)</name>
    <name type="common">Poplar leaf rust fungus</name>
    <dbReference type="NCBI Taxonomy" id="747676"/>
    <lineage>
        <taxon>Eukaryota</taxon>
        <taxon>Fungi</taxon>
        <taxon>Dikarya</taxon>
        <taxon>Basidiomycota</taxon>
        <taxon>Pucciniomycotina</taxon>
        <taxon>Pucciniomycetes</taxon>
        <taxon>Pucciniales</taxon>
        <taxon>Melampsoraceae</taxon>
        <taxon>Melampsora</taxon>
    </lineage>
</organism>
<dbReference type="KEGG" id="mlr:MELLADRAFT_59809"/>
<dbReference type="GeneID" id="18929427"/>
<dbReference type="VEuPathDB" id="FungiDB:MELLADRAFT_59809"/>
<accession>F4R8V3</accession>
<evidence type="ECO:0000256" key="1">
    <source>
        <dbReference type="SAM" id="MobiDB-lite"/>
    </source>
</evidence>
<evidence type="ECO:0000313" key="3">
    <source>
        <dbReference type="Proteomes" id="UP000001072"/>
    </source>
</evidence>
<dbReference type="HOGENOM" id="CLU_2085332_0_0_1"/>
<name>F4R8V3_MELLP</name>
<dbReference type="EMBL" id="GL883093">
    <property type="protein sequence ID" value="EGG10874.1"/>
    <property type="molecule type" value="Genomic_DNA"/>
</dbReference>